<dbReference type="OrthoDB" id="5431540at2"/>
<gene>
    <name evidence="1" type="ORF">SAMN05661044_01767</name>
</gene>
<protein>
    <recommendedName>
        <fullName evidence="3">DUF922 domain-containing protein</fullName>
    </recommendedName>
</protein>
<organism evidence="1 2">
    <name type="scientific">Olivibacter domesticus</name>
    <name type="common">Pseudosphingobacterium domesticum</name>
    <dbReference type="NCBI Taxonomy" id="407022"/>
    <lineage>
        <taxon>Bacteria</taxon>
        <taxon>Pseudomonadati</taxon>
        <taxon>Bacteroidota</taxon>
        <taxon>Sphingobacteriia</taxon>
        <taxon>Sphingobacteriales</taxon>
        <taxon>Sphingobacteriaceae</taxon>
        <taxon>Olivibacter</taxon>
    </lineage>
</organism>
<evidence type="ECO:0000313" key="2">
    <source>
        <dbReference type="Proteomes" id="UP000199421"/>
    </source>
</evidence>
<keyword evidence="2" id="KW-1185">Reference proteome</keyword>
<dbReference type="Pfam" id="PF06037">
    <property type="entry name" value="DUF922"/>
    <property type="match status" value="1"/>
</dbReference>
<reference evidence="2" key="1">
    <citation type="submission" date="2016-10" db="EMBL/GenBank/DDBJ databases">
        <authorList>
            <person name="Varghese N."/>
            <person name="Submissions S."/>
        </authorList>
    </citation>
    <scope>NUCLEOTIDE SEQUENCE [LARGE SCALE GENOMIC DNA]</scope>
    <source>
        <strain evidence="2">DSM 18733</strain>
    </source>
</reference>
<sequence>MSPKLSLILFICFIYASNILYGQGYRALTVEDFKGKPTLPEPFLAQTQWRIGYSYQVRNVNGHFTLDFVVNLKLDEKASWIKRNNIRNLEHMKELISHEQKHFQIGAIMQKDLLRTLRSYVYTENYKQEANQLFNQLFENYKRIELRYDNETRHMLDSVNQDRWNMLIEKAYQDGYLKESEII</sequence>
<name>A0A1H7LTP7_OLID1</name>
<dbReference type="STRING" id="407022.SAMN05661044_01767"/>
<dbReference type="Proteomes" id="UP000199421">
    <property type="component" value="Unassembled WGS sequence"/>
</dbReference>
<accession>A0A1H7LTP7</accession>
<proteinExistence type="predicted"/>
<evidence type="ECO:0008006" key="3">
    <source>
        <dbReference type="Google" id="ProtNLM"/>
    </source>
</evidence>
<dbReference type="RefSeq" id="WP_093322225.1">
    <property type="nucleotide sequence ID" value="NZ_FOAF01000001.1"/>
</dbReference>
<dbReference type="InterPro" id="IPR010321">
    <property type="entry name" value="DUF922"/>
</dbReference>
<dbReference type="EMBL" id="FOAF01000001">
    <property type="protein sequence ID" value="SEL02300.1"/>
    <property type="molecule type" value="Genomic_DNA"/>
</dbReference>
<dbReference type="AlphaFoldDB" id="A0A1H7LTP7"/>
<evidence type="ECO:0000313" key="1">
    <source>
        <dbReference type="EMBL" id="SEL02300.1"/>
    </source>
</evidence>